<dbReference type="InterPro" id="IPR042266">
    <property type="entry name" value="PPPDE_sf"/>
</dbReference>
<comment type="caution">
    <text evidence="1">The sequence shown here is derived from an EMBL/GenBank/DDBJ whole genome shotgun (WGS) entry which is preliminary data.</text>
</comment>
<evidence type="ECO:0000313" key="1">
    <source>
        <dbReference type="EMBL" id="KAI7748264.1"/>
    </source>
</evidence>
<feature type="non-terminal residue" evidence="1">
    <location>
        <position position="38"/>
    </location>
</feature>
<protein>
    <submittedName>
        <fullName evidence="1">Uncharacterized protein</fullName>
    </submittedName>
</protein>
<name>A0AAD5CWK3_AMBAR</name>
<evidence type="ECO:0000313" key="2">
    <source>
        <dbReference type="Proteomes" id="UP001206925"/>
    </source>
</evidence>
<proteinExistence type="predicted"/>
<sequence length="38" mass="4267">MAQEGQKVSLYVYDLSEGLARQITSSLCGKTIEGIWYK</sequence>
<reference evidence="1" key="1">
    <citation type="submission" date="2022-06" db="EMBL/GenBank/DDBJ databases">
        <title>Uncovering the hologenomic basis of an extraordinary plant invasion.</title>
        <authorList>
            <person name="Bieker V.C."/>
            <person name="Martin M.D."/>
            <person name="Gilbert T."/>
            <person name="Hodgins K."/>
            <person name="Battlay P."/>
            <person name="Petersen B."/>
            <person name="Wilson J."/>
        </authorList>
    </citation>
    <scope>NUCLEOTIDE SEQUENCE</scope>
    <source>
        <strain evidence="1">AA19_3_7</strain>
        <tissue evidence="1">Leaf</tissue>
    </source>
</reference>
<keyword evidence="2" id="KW-1185">Reference proteome</keyword>
<dbReference type="Proteomes" id="UP001206925">
    <property type="component" value="Unassembled WGS sequence"/>
</dbReference>
<dbReference type="Gene3D" id="3.90.1720.30">
    <property type="entry name" value="PPPDE domains"/>
    <property type="match status" value="1"/>
</dbReference>
<organism evidence="1 2">
    <name type="scientific">Ambrosia artemisiifolia</name>
    <name type="common">Common ragweed</name>
    <dbReference type="NCBI Taxonomy" id="4212"/>
    <lineage>
        <taxon>Eukaryota</taxon>
        <taxon>Viridiplantae</taxon>
        <taxon>Streptophyta</taxon>
        <taxon>Embryophyta</taxon>
        <taxon>Tracheophyta</taxon>
        <taxon>Spermatophyta</taxon>
        <taxon>Magnoliopsida</taxon>
        <taxon>eudicotyledons</taxon>
        <taxon>Gunneridae</taxon>
        <taxon>Pentapetalae</taxon>
        <taxon>asterids</taxon>
        <taxon>campanulids</taxon>
        <taxon>Asterales</taxon>
        <taxon>Asteraceae</taxon>
        <taxon>Asteroideae</taxon>
        <taxon>Heliantheae alliance</taxon>
        <taxon>Heliantheae</taxon>
        <taxon>Ambrosia</taxon>
    </lineage>
</organism>
<gene>
    <name evidence="1" type="ORF">M8C21_000378</name>
</gene>
<accession>A0AAD5CWK3</accession>
<dbReference type="AlphaFoldDB" id="A0AAD5CWK3"/>
<dbReference type="EMBL" id="JAMZMK010006571">
    <property type="protein sequence ID" value="KAI7748264.1"/>
    <property type="molecule type" value="Genomic_DNA"/>
</dbReference>